<evidence type="ECO:0000313" key="1">
    <source>
        <dbReference type="EMBL" id="KAK4495412.1"/>
    </source>
</evidence>
<reference evidence="1 2" key="1">
    <citation type="journal article" date="2023" name="G3 (Bethesda)">
        <title>A chromosome-level genome assembly of Zasmidium syzygii isolated from banana leaves.</title>
        <authorList>
            <person name="van Westerhoven A.C."/>
            <person name="Mehrabi R."/>
            <person name="Talebi R."/>
            <person name="Steentjes M.B.F."/>
            <person name="Corcolon B."/>
            <person name="Chong P.A."/>
            <person name="Kema G.H.J."/>
            <person name="Seidl M.F."/>
        </authorList>
    </citation>
    <scope>NUCLEOTIDE SEQUENCE [LARGE SCALE GENOMIC DNA]</scope>
    <source>
        <strain evidence="1 2">P124</strain>
    </source>
</reference>
<organism evidence="1 2">
    <name type="scientific">Zasmidium cellare</name>
    <name type="common">Wine cellar mold</name>
    <name type="synonym">Racodium cellare</name>
    <dbReference type="NCBI Taxonomy" id="395010"/>
    <lineage>
        <taxon>Eukaryota</taxon>
        <taxon>Fungi</taxon>
        <taxon>Dikarya</taxon>
        <taxon>Ascomycota</taxon>
        <taxon>Pezizomycotina</taxon>
        <taxon>Dothideomycetes</taxon>
        <taxon>Dothideomycetidae</taxon>
        <taxon>Mycosphaerellales</taxon>
        <taxon>Mycosphaerellaceae</taxon>
        <taxon>Zasmidium</taxon>
    </lineage>
</organism>
<keyword evidence="2" id="KW-1185">Reference proteome</keyword>
<proteinExistence type="predicted"/>
<protein>
    <recommendedName>
        <fullName evidence="3">Heterokaryon incompatibility domain-containing protein</fullName>
    </recommendedName>
</protein>
<dbReference type="Proteomes" id="UP001305779">
    <property type="component" value="Unassembled WGS sequence"/>
</dbReference>
<dbReference type="InterPro" id="IPR052895">
    <property type="entry name" value="HetReg/Transcr_Mod"/>
</dbReference>
<dbReference type="PANTHER" id="PTHR24148">
    <property type="entry name" value="ANKYRIN REPEAT DOMAIN-CONTAINING PROTEIN 39 HOMOLOG-RELATED"/>
    <property type="match status" value="1"/>
</dbReference>
<accession>A0ABR0E1U9</accession>
<evidence type="ECO:0000313" key="2">
    <source>
        <dbReference type="Proteomes" id="UP001305779"/>
    </source>
</evidence>
<sequence>MGEIYSRAQNVFISISIGDAHQRLEAFHPPEAKLSKSQRLTITQILQEISRHPYWERLWILQEVFCARNIYLLSNGSSVPLKVLYDIGLRFEHSLRGTSVYEILRLMREANSTGLPRHSLLTSQIQTPLRGLVSRFGDQKCKEPHDIVYGLYAMMLAPEREGIGIDYESNLETFLMNVLPFLEEHRSPFSNVEMNFVRRLFDTIPTLQTVQAFTPFPAEFWLEAIDYQIFARRGCACAYAETFPGTTHVLHFAKSHWAPPMQALCREVGSDLTLLRIDTRTDDRKLKCSRHKREDEWTWTVQFRRDDYLKLLLAQAGAEDLWTVEMVGSCAHVHRG</sequence>
<dbReference type="EMBL" id="JAXOVC010000012">
    <property type="protein sequence ID" value="KAK4495412.1"/>
    <property type="molecule type" value="Genomic_DNA"/>
</dbReference>
<evidence type="ECO:0008006" key="3">
    <source>
        <dbReference type="Google" id="ProtNLM"/>
    </source>
</evidence>
<gene>
    <name evidence="1" type="ORF">PRZ48_013743</name>
</gene>
<name>A0ABR0E1U9_ZASCE</name>
<dbReference type="PANTHER" id="PTHR24148:SF73">
    <property type="entry name" value="HET DOMAIN PROTEIN (AFU_ORTHOLOGUE AFUA_8G01020)"/>
    <property type="match status" value="1"/>
</dbReference>
<comment type="caution">
    <text evidence="1">The sequence shown here is derived from an EMBL/GenBank/DDBJ whole genome shotgun (WGS) entry which is preliminary data.</text>
</comment>